<keyword evidence="2" id="KW-1185">Reference proteome</keyword>
<organism evidence="1 2">
    <name type="scientific">Bacillus thermotolerans</name>
    <name type="common">Quasibacillus thermotolerans</name>
    <dbReference type="NCBI Taxonomy" id="1221996"/>
    <lineage>
        <taxon>Bacteria</taxon>
        <taxon>Bacillati</taxon>
        <taxon>Bacillota</taxon>
        <taxon>Bacilli</taxon>
        <taxon>Bacillales</taxon>
        <taxon>Bacillaceae</taxon>
        <taxon>Bacillus</taxon>
    </lineage>
</organism>
<dbReference type="AlphaFoldDB" id="A0A0F5HUF4"/>
<comment type="caution">
    <text evidence="1">The sequence shown here is derived from an EMBL/GenBank/DDBJ whole genome shotgun (WGS) entry which is preliminary data.</text>
</comment>
<gene>
    <name evidence="1" type="ORF">QY95_01106</name>
</gene>
<accession>A0A0F5I6I0</accession>
<dbReference type="STRING" id="1221996.QY95_01106"/>
<dbReference type="EMBL" id="JWIR02000025">
    <property type="protein sequence ID" value="KKB41043.1"/>
    <property type="molecule type" value="Genomic_DNA"/>
</dbReference>
<evidence type="ECO:0000313" key="2">
    <source>
        <dbReference type="Proteomes" id="UP000031563"/>
    </source>
</evidence>
<reference evidence="1" key="1">
    <citation type="submission" date="2015-02" db="EMBL/GenBank/DDBJ databases">
        <title>Genome Assembly of Bacillaceae bacterium MTCC 8252.</title>
        <authorList>
            <person name="Verma A."/>
            <person name="Khatri I."/>
            <person name="Mual P."/>
            <person name="Subramanian S."/>
            <person name="Krishnamurthi S."/>
        </authorList>
    </citation>
    <scope>NUCLEOTIDE SEQUENCE [LARGE SCALE GENOMIC DNA]</scope>
    <source>
        <strain evidence="1">MTCC 8252</strain>
    </source>
</reference>
<evidence type="ECO:0008006" key="3">
    <source>
        <dbReference type="Google" id="ProtNLM"/>
    </source>
</evidence>
<name>A0A0F5HUF4_BACTR</name>
<evidence type="ECO:0000313" key="1">
    <source>
        <dbReference type="EMBL" id="KKB41043.1"/>
    </source>
</evidence>
<sequence length="113" mass="13274">MEQEKHIYYVDPASREMLPTSDAKGNFRIAVTEEEADFIRQILSENYSAEVSTFARAHVPYLDYSIDPQDDQYDRSLIAIYGLIYKFGDEEARHHIDQMGILDKYRLSEKKDF</sequence>
<proteinExistence type="predicted"/>
<dbReference type="RefSeq" id="WP_039231157.1">
    <property type="nucleotide sequence ID" value="NZ_JWIQ02000001.1"/>
</dbReference>
<protein>
    <recommendedName>
        <fullName evidence="3">Hydrolase</fullName>
    </recommendedName>
</protein>
<dbReference type="Proteomes" id="UP000031563">
    <property type="component" value="Unassembled WGS sequence"/>
</dbReference>
<dbReference type="OrthoDB" id="2706506at2"/>
<accession>A0A0F5HUF4</accession>